<feature type="compositionally biased region" description="Basic and acidic residues" evidence="1">
    <location>
        <begin position="99"/>
        <end position="108"/>
    </location>
</feature>
<organism evidence="2">
    <name type="scientific">Xenopus tropicalis</name>
    <name type="common">Western clawed frog</name>
    <name type="synonym">Silurana tropicalis</name>
    <dbReference type="NCBI Taxonomy" id="8364"/>
    <lineage>
        <taxon>Eukaryota</taxon>
        <taxon>Metazoa</taxon>
        <taxon>Chordata</taxon>
        <taxon>Craniata</taxon>
        <taxon>Vertebrata</taxon>
        <taxon>Euteleostomi</taxon>
        <taxon>Amphibia</taxon>
        <taxon>Batrachia</taxon>
        <taxon>Anura</taxon>
        <taxon>Pipoidea</taxon>
        <taxon>Pipidae</taxon>
        <taxon>Xenopodinae</taxon>
        <taxon>Xenopus</taxon>
        <taxon>Silurana</taxon>
    </lineage>
</organism>
<evidence type="ECO:0000313" key="2">
    <source>
        <dbReference type="EMBL" id="OCA15152.1"/>
    </source>
</evidence>
<dbReference type="EMBL" id="KV460949">
    <property type="protein sequence ID" value="OCA15152.1"/>
    <property type="molecule type" value="Genomic_DNA"/>
</dbReference>
<dbReference type="AlphaFoldDB" id="A0A1B8XWV7"/>
<reference evidence="2" key="3">
    <citation type="submission" date="2016-05" db="EMBL/GenBank/DDBJ databases">
        <title>WGS assembly of Xenopus tropicalis.</title>
        <authorList>
            <person name="Sessions A."/>
            <person name="Jenkins J."/>
            <person name="Mitros T."/>
            <person name="Lyons J.T."/>
            <person name="Dichmann D.S."/>
            <person name="Robert J."/>
            <person name="Harland R.M."/>
            <person name="Rokhsar D.S."/>
        </authorList>
    </citation>
    <scope>NUCLEOTIDE SEQUENCE</scope>
    <source>
        <strain evidence="2">Nigerian</strain>
    </source>
</reference>
<name>A0A1B8XWV7_XENTR</name>
<protein>
    <submittedName>
        <fullName evidence="2">Uncharacterized protein</fullName>
    </submittedName>
</protein>
<proteinExistence type="predicted"/>
<sequence length="127" mass="13830">MPPTLCPLVPVLLGQHLRLFHDYLLPSTYGLGISWATHGYSTPLHLRTGHQLGNPRLLYSPPPTDWASAGLGIHFYRNILSGAAAGPYCVFVTVSPKLSERQNRHRSEPPFPSATNTTAMKGTGGRV</sequence>
<gene>
    <name evidence="2" type="ORF">XENTR_v90030455mg</name>
</gene>
<accession>A0A1B8XWV7</accession>
<evidence type="ECO:0000256" key="1">
    <source>
        <dbReference type="SAM" id="MobiDB-lite"/>
    </source>
</evidence>
<reference evidence="2" key="1">
    <citation type="submission" date="2009-11" db="EMBL/GenBank/DDBJ databases">
        <authorList>
            <consortium name="US DOE Joint Genome Institute (JGI-PGF)"/>
            <person name="Ottilar R."/>
            <person name="Schmutz J."/>
            <person name="Salamov A."/>
            <person name="Cheng J.F."/>
            <person name="Lucas S."/>
            <person name="Pitluck S."/>
            <person name="Gundlach H."/>
            <person name="Guo Y."/>
            <person name="Haberer G."/>
            <person name="Nasrallah J."/>
            <person name="Mayer K.F.X."/>
            <person name="van de Peer Y."/>
            <person name="Weigel D."/>
            <person name="Grigoriev I.V."/>
        </authorList>
    </citation>
    <scope>NUCLEOTIDE SEQUENCE</scope>
    <source>
        <strain evidence="2">Nigerian</strain>
    </source>
</reference>
<reference evidence="2" key="2">
    <citation type="journal article" date="2010" name="Science">
        <title>The genome of the Western clawed frog Xenopus tropicalis.</title>
        <authorList>
            <person name="Hellsten U."/>
            <person name="Harland R.M."/>
            <person name="Gilchrist M.J."/>
            <person name="Hendrix D."/>
            <person name="Jurka J."/>
            <person name="Kapitonov V."/>
            <person name="Ovcharenko I."/>
            <person name="Putnam N.H."/>
            <person name="Shu S."/>
            <person name="Taher L."/>
            <person name="Blitz I.L."/>
            <person name="Blumberg B."/>
            <person name="Dichmann D.S."/>
            <person name="Dubchak I."/>
            <person name="Amaya E."/>
            <person name="Detter J.C."/>
            <person name="Fletcher R."/>
            <person name="Gerhard D.S."/>
            <person name="Goodstein D."/>
            <person name="Graves T."/>
            <person name="Grigoriev I.V."/>
            <person name="Grimwood J."/>
            <person name="Kawashima T."/>
            <person name="Lindquist E."/>
            <person name="Lucas S.M."/>
            <person name="Mead P.E."/>
            <person name="Mitros T."/>
            <person name="Ogino H."/>
            <person name="Ohta Y."/>
            <person name="Poliakov A.V."/>
            <person name="Pollet N."/>
            <person name="Robert J."/>
            <person name="Salamov A."/>
            <person name="Sater A.K."/>
            <person name="Schmutz J."/>
            <person name="Terry A."/>
            <person name="Vize P.D."/>
            <person name="Warren W.C."/>
            <person name="Wells D."/>
            <person name="Wills A."/>
            <person name="Wilson R.K."/>
            <person name="Zimmerman L.B."/>
            <person name="Zorn A.M."/>
            <person name="Grainger R."/>
            <person name="Grammer T."/>
            <person name="Khokha M.K."/>
            <person name="Richardson P.M."/>
            <person name="Rokhsar D.S."/>
        </authorList>
    </citation>
    <scope>NUCLEOTIDE SEQUENCE [LARGE SCALE GENOMIC DNA]</scope>
    <source>
        <strain evidence="2">Nigerian</strain>
    </source>
</reference>
<feature type="region of interest" description="Disordered" evidence="1">
    <location>
        <begin position="99"/>
        <end position="127"/>
    </location>
</feature>